<dbReference type="GO" id="GO:0005737">
    <property type="term" value="C:cytoplasm"/>
    <property type="evidence" value="ECO:0007669"/>
    <property type="project" value="TreeGrafter"/>
</dbReference>
<reference evidence="4 5" key="1">
    <citation type="journal article" date="2011" name="J. Gen. Appl. Microbiol.">
        <title>Draft genome sequencing of the enigmatic basidiomycete Mixia osmundae.</title>
        <authorList>
            <person name="Nishida H."/>
            <person name="Nagatsuka Y."/>
            <person name="Sugiyama J."/>
        </authorList>
    </citation>
    <scope>NUCLEOTIDE SEQUENCE [LARGE SCALE GENOMIC DNA]</scope>
    <source>
        <strain evidence="5">CBS 9802 / IAM 14324 / JCM 22182 / KY 12970</strain>
    </source>
</reference>
<dbReference type="RefSeq" id="XP_014566629.1">
    <property type="nucleotide sequence ID" value="XM_014711143.1"/>
</dbReference>
<dbReference type="PROSITE" id="PS50238">
    <property type="entry name" value="RHOGAP"/>
    <property type="match status" value="1"/>
</dbReference>
<reference evidence="4 5" key="2">
    <citation type="journal article" date="2012" name="Open Biol.">
        <title>Characteristics of nucleosomes and linker DNA regions on the genome of the basidiomycete Mixia osmundae revealed by mono- and dinucleosome mapping.</title>
        <authorList>
            <person name="Nishida H."/>
            <person name="Kondo S."/>
            <person name="Matsumoto T."/>
            <person name="Suzuki Y."/>
            <person name="Yoshikawa H."/>
            <person name="Taylor T.D."/>
            <person name="Sugiyama J."/>
        </authorList>
    </citation>
    <scope>NUCLEOTIDE SEQUENCE [LARGE SCALE GENOMIC DNA]</scope>
    <source>
        <strain evidence="5">CBS 9802 / IAM 14324 / JCM 22182 / KY 12970</strain>
    </source>
</reference>
<feature type="compositionally biased region" description="Low complexity" evidence="2">
    <location>
        <begin position="79"/>
        <end position="90"/>
    </location>
</feature>
<dbReference type="PANTHER" id="PTHR23176">
    <property type="entry name" value="RHO/RAC/CDC GTPASE-ACTIVATING PROTEIN"/>
    <property type="match status" value="1"/>
</dbReference>
<feature type="domain" description="Rho-GAP" evidence="3">
    <location>
        <begin position="299"/>
        <end position="494"/>
    </location>
</feature>
<feature type="compositionally biased region" description="Polar residues" evidence="2">
    <location>
        <begin position="1"/>
        <end position="23"/>
    </location>
</feature>
<dbReference type="Gene3D" id="1.10.555.10">
    <property type="entry name" value="Rho GTPase activation protein"/>
    <property type="match status" value="1"/>
</dbReference>
<dbReference type="Pfam" id="PF00620">
    <property type="entry name" value="RhoGAP"/>
    <property type="match status" value="1"/>
</dbReference>
<comment type="caution">
    <text evidence="4">The sequence shown here is derived from an EMBL/GenBank/DDBJ whole genome shotgun (WGS) entry which is preliminary data.</text>
</comment>
<dbReference type="SMART" id="SM00324">
    <property type="entry name" value="RhoGAP"/>
    <property type="match status" value="1"/>
</dbReference>
<dbReference type="OrthoDB" id="79452at2759"/>
<dbReference type="SUPFAM" id="SSF48350">
    <property type="entry name" value="GTPase activation domain, GAP"/>
    <property type="match status" value="1"/>
</dbReference>
<evidence type="ECO:0000259" key="3">
    <source>
        <dbReference type="PROSITE" id="PS50238"/>
    </source>
</evidence>
<dbReference type="InterPro" id="IPR008936">
    <property type="entry name" value="Rho_GTPase_activation_prot"/>
</dbReference>
<dbReference type="GO" id="GO:0007165">
    <property type="term" value="P:signal transduction"/>
    <property type="evidence" value="ECO:0007669"/>
    <property type="project" value="InterPro"/>
</dbReference>
<dbReference type="InParanoid" id="G7DX43"/>
<dbReference type="STRING" id="764103.G7DX43"/>
<evidence type="ECO:0000313" key="4">
    <source>
        <dbReference type="EMBL" id="GAA95140.1"/>
    </source>
</evidence>
<feature type="compositionally biased region" description="Polar residues" evidence="2">
    <location>
        <begin position="147"/>
        <end position="167"/>
    </location>
</feature>
<feature type="region of interest" description="Disordered" evidence="2">
    <location>
        <begin position="1"/>
        <end position="104"/>
    </location>
</feature>
<name>G7DX43_MIXOS</name>
<dbReference type="PANTHER" id="PTHR23176:SF0">
    <property type="entry name" value="RHO GTPASE ACTIVATING PROTEIN AT 19D, ISOFORM D"/>
    <property type="match status" value="1"/>
</dbReference>
<dbReference type="CDD" id="cd00159">
    <property type="entry name" value="RhoGAP"/>
    <property type="match status" value="1"/>
</dbReference>
<dbReference type="eggNOG" id="KOG4407">
    <property type="taxonomic scope" value="Eukaryota"/>
</dbReference>
<feature type="region of interest" description="Disordered" evidence="2">
    <location>
        <begin position="507"/>
        <end position="536"/>
    </location>
</feature>
<dbReference type="EMBL" id="BABT02000054">
    <property type="protein sequence ID" value="GAA95140.1"/>
    <property type="molecule type" value="Genomic_DNA"/>
</dbReference>
<keyword evidence="5" id="KW-1185">Reference proteome</keyword>
<dbReference type="Proteomes" id="UP000009131">
    <property type="component" value="Unassembled WGS sequence"/>
</dbReference>
<sequence>MTPTPASSNNQAVSPSTSKTNLFSRAKSALTRPRHRKANSESSSKTVSSAGRPSTQVPRSESSQPITPASSAQSHETARTSTTAERAGSTDGLRGAFASEDRPPEIAQLASLPLNFTLSSPVASPVPTAETAVQTEELAAPELPDSPTYSSQPLSDALSSRTQSFSSAGHEAQRQQETLRQGELPKVPSMRWMTKQKSSEGPGVISAPMSSVNSKGEKTSKSSTSSQVPNFLSPSRKTHNRRGSEDALADSASSHGSREDSHAALLARKRKTSFFGLVSKKSDSNIRHTAKPKANMYGVSLSDLAARDGQPVPAIMDQCFCQIEAKGLDEVGIYRISGEKLIVDAIKAAFDKADDPRSVNLSTGEYSDPHCVAGALKLWFRELPEPPIPYSAYGSFIAVNEITTTEQRIRQLRKLVRDLPEPNASVVKRLFEHLDKVLAHSSVNQMAGHNLAIIFSPALLKPIDSNESFALSMSNFGLSANVIKDMINHSKWIYSDLEELNLSSSPCPDASKAAQPVATAPASPKRSPSGLTGSPTTLASLKAQRAPPLLTGSRNELPQIAILPSTRPTSMVSTHSQASNQFEASVIISP</sequence>
<dbReference type="GO" id="GO:0005096">
    <property type="term" value="F:GTPase activator activity"/>
    <property type="evidence" value="ECO:0007669"/>
    <property type="project" value="UniProtKB-KW"/>
</dbReference>
<protein>
    <recommendedName>
        <fullName evidence="3">Rho-GAP domain-containing protein</fullName>
    </recommendedName>
</protein>
<evidence type="ECO:0000313" key="5">
    <source>
        <dbReference type="Proteomes" id="UP000009131"/>
    </source>
</evidence>
<organism evidence="4 5">
    <name type="scientific">Mixia osmundae (strain CBS 9802 / IAM 14324 / JCM 22182 / KY 12970)</name>
    <dbReference type="NCBI Taxonomy" id="764103"/>
    <lineage>
        <taxon>Eukaryota</taxon>
        <taxon>Fungi</taxon>
        <taxon>Dikarya</taxon>
        <taxon>Basidiomycota</taxon>
        <taxon>Pucciniomycotina</taxon>
        <taxon>Mixiomycetes</taxon>
        <taxon>Mixiales</taxon>
        <taxon>Mixiaceae</taxon>
        <taxon>Mixia</taxon>
    </lineage>
</organism>
<accession>G7DX43</accession>
<evidence type="ECO:0000256" key="2">
    <source>
        <dbReference type="SAM" id="MobiDB-lite"/>
    </source>
</evidence>
<dbReference type="InterPro" id="IPR000198">
    <property type="entry name" value="RhoGAP_dom"/>
</dbReference>
<feature type="region of interest" description="Disordered" evidence="2">
    <location>
        <begin position="118"/>
        <end position="263"/>
    </location>
</feature>
<dbReference type="AlphaFoldDB" id="G7DX43"/>
<dbReference type="OMA" id="NIRHTAK"/>
<evidence type="ECO:0000256" key="1">
    <source>
        <dbReference type="ARBA" id="ARBA00022468"/>
    </source>
</evidence>
<keyword evidence="1" id="KW-0343">GTPase activation</keyword>
<feature type="compositionally biased region" description="Polar residues" evidence="2">
    <location>
        <begin position="40"/>
        <end position="75"/>
    </location>
</feature>
<dbReference type="HOGENOM" id="CLU_462377_0_0_1"/>
<gene>
    <name evidence="4" type="primary">Mo01795</name>
    <name evidence="4" type="ORF">E5Q_01795</name>
</gene>
<dbReference type="InterPro" id="IPR050729">
    <property type="entry name" value="Rho-GAP"/>
</dbReference>
<proteinExistence type="predicted"/>